<organism evidence="2 3">
    <name type="scientific">Sphingomonas sinipercae</name>
    <dbReference type="NCBI Taxonomy" id="2714944"/>
    <lineage>
        <taxon>Bacteria</taxon>
        <taxon>Pseudomonadati</taxon>
        <taxon>Pseudomonadota</taxon>
        <taxon>Alphaproteobacteria</taxon>
        <taxon>Sphingomonadales</taxon>
        <taxon>Sphingomonadaceae</taxon>
        <taxon>Sphingomonas</taxon>
    </lineage>
</organism>
<proteinExistence type="predicted"/>
<keyword evidence="1" id="KW-1133">Transmembrane helix</keyword>
<gene>
    <name evidence="2" type="ORF">G7078_04965</name>
</gene>
<keyword evidence="3" id="KW-1185">Reference proteome</keyword>
<accession>A0A6G7ZMQ5</accession>
<keyword evidence="1" id="KW-0472">Membrane</keyword>
<feature type="transmembrane region" description="Helical" evidence="1">
    <location>
        <begin position="78"/>
        <end position="99"/>
    </location>
</feature>
<protein>
    <submittedName>
        <fullName evidence="2">Uncharacterized protein</fullName>
    </submittedName>
</protein>
<evidence type="ECO:0000256" key="1">
    <source>
        <dbReference type="SAM" id="Phobius"/>
    </source>
</evidence>
<name>A0A6G7ZMQ5_9SPHN</name>
<reference evidence="2 3" key="1">
    <citation type="submission" date="2020-03" db="EMBL/GenBank/DDBJ databases">
        <title>Sphingomonas sp. nov., isolated from fish.</title>
        <authorList>
            <person name="Hyun D.-W."/>
            <person name="Bae J.-W."/>
        </authorList>
    </citation>
    <scope>NUCLEOTIDE SEQUENCE [LARGE SCALE GENOMIC DNA]</scope>
    <source>
        <strain evidence="2 3">HDW15C</strain>
    </source>
</reference>
<dbReference type="EMBL" id="CP049871">
    <property type="protein sequence ID" value="QIL02199.1"/>
    <property type="molecule type" value="Genomic_DNA"/>
</dbReference>
<feature type="transmembrane region" description="Helical" evidence="1">
    <location>
        <begin position="45"/>
        <end position="66"/>
    </location>
</feature>
<dbReference type="Proteomes" id="UP000502502">
    <property type="component" value="Chromosome"/>
</dbReference>
<evidence type="ECO:0000313" key="2">
    <source>
        <dbReference type="EMBL" id="QIL02199.1"/>
    </source>
</evidence>
<sequence>MISMIGGIIGITALLLFVAAQGLVVFVSAYLILRVVGSTSWAAKGAAMLISYVIWVAVTIVGYSLIGGDGGLMDGFGMVLTLCFCALISSIVYLLVWAAPSRRVVD</sequence>
<dbReference type="AlphaFoldDB" id="A0A6G7ZMQ5"/>
<keyword evidence="1" id="KW-0812">Transmembrane</keyword>
<dbReference type="RefSeq" id="WP_166093608.1">
    <property type="nucleotide sequence ID" value="NZ_CP049871.1"/>
</dbReference>
<evidence type="ECO:0000313" key="3">
    <source>
        <dbReference type="Proteomes" id="UP000502502"/>
    </source>
</evidence>
<feature type="transmembrane region" description="Helical" evidence="1">
    <location>
        <begin position="6"/>
        <end position="33"/>
    </location>
</feature>
<dbReference type="KEGG" id="ssin:G7078_04965"/>